<dbReference type="KEGG" id="knv:Pan216_05240"/>
<dbReference type="InterPro" id="IPR050738">
    <property type="entry name" value="Sulfatase"/>
</dbReference>
<evidence type="ECO:0000256" key="4">
    <source>
        <dbReference type="ARBA" id="ARBA00022837"/>
    </source>
</evidence>
<dbReference type="SUPFAM" id="SSF53649">
    <property type="entry name" value="Alkaline phosphatase-like"/>
    <property type="match status" value="1"/>
</dbReference>
<reference evidence="6 7" key="1">
    <citation type="submission" date="2019-02" db="EMBL/GenBank/DDBJ databases">
        <title>Deep-cultivation of Planctomycetes and their phenomic and genomic characterization uncovers novel biology.</title>
        <authorList>
            <person name="Wiegand S."/>
            <person name="Jogler M."/>
            <person name="Boedeker C."/>
            <person name="Pinto D."/>
            <person name="Vollmers J."/>
            <person name="Rivas-Marin E."/>
            <person name="Kohn T."/>
            <person name="Peeters S.H."/>
            <person name="Heuer A."/>
            <person name="Rast P."/>
            <person name="Oberbeckmann S."/>
            <person name="Bunk B."/>
            <person name="Jeske O."/>
            <person name="Meyerdierks A."/>
            <person name="Storesund J.E."/>
            <person name="Kallscheuer N."/>
            <person name="Luecker S."/>
            <person name="Lage O.M."/>
            <person name="Pohl T."/>
            <person name="Merkel B.J."/>
            <person name="Hornburger P."/>
            <person name="Mueller R.-W."/>
            <person name="Bruemmer F."/>
            <person name="Labrenz M."/>
            <person name="Spormann A.M."/>
            <person name="Op den Camp H."/>
            <person name="Overmann J."/>
            <person name="Amann R."/>
            <person name="Jetten M.S.M."/>
            <person name="Mascher T."/>
            <person name="Medema M.H."/>
            <person name="Devos D.P."/>
            <person name="Kaster A.-K."/>
            <person name="Ovreas L."/>
            <person name="Rohde M."/>
            <person name="Galperin M.Y."/>
            <person name="Jogler C."/>
        </authorList>
    </citation>
    <scope>NUCLEOTIDE SEQUENCE [LARGE SCALE GENOMIC DNA]</scope>
    <source>
        <strain evidence="6 7">Pan216</strain>
    </source>
</reference>
<dbReference type="PANTHER" id="PTHR42693:SF53">
    <property type="entry name" value="ENDO-4-O-SULFATASE"/>
    <property type="match status" value="1"/>
</dbReference>
<dbReference type="Pfam" id="PF00884">
    <property type="entry name" value="Sulfatase"/>
    <property type="match status" value="1"/>
</dbReference>
<evidence type="ECO:0000256" key="1">
    <source>
        <dbReference type="ARBA" id="ARBA00008779"/>
    </source>
</evidence>
<keyword evidence="7" id="KW-1185">Reference proteome</keyword>
<evidence type="ECO:0000259" key="5">
    <source>
        <dbReference type="Pfam" id="PF00884"/>
    </source>
</evidence>
<sequence>MLSPSLAATLLAMLVPSAPKPETGRPNVVVIMADDLGAAELGCYGNANHDTPHLDQLAREGMRFRTCYATPICSPSRVLIMTGRYGVHTGWYNFTGRPGSPTFRNPNYRLSEHEVTFGTVLRDAGYKTALAGKWQLTGERPTLIHEDGFDEYCIWAYKEYLPEGVTHTGRWEGKGKSRTARFWHPSIMKNGEYVPTKPEDYGPEIFTDFIIDFMTENKDDPFLVYYPMCLTHTPWEPAPSKESPSGKTPKGLKYNVESMDTQVGRIVATLDRLGLREKTLILFTGDNGTNNAGKGQVTEMGARVPLIASCPKTVVSDVVSDELVDLSDVFPTVLAFAGVATPSGLEIDGENLLPTLEGSKSPHRDWIFSYLHRYRLLRDRRWLLDGEGHFYDCGDRRDGKGYRDVTESKDPEVVAARARFASILAGLPAPTSIPPCPYVEKHRERLLNMSSR</sequence>
<dbReference type="EC" id="3.1.6.1" evidence="6"/>
<dbReference type="InterPro" id="IPR024607">
    <property type="entry name" value="Sulfatase_CS"/>
</dbReference>
<dbReference type="Proteomes" id="UP000317093">
    <property type="component" value="Chromosome"/>
</dbReference>
<dbReference type="AlphaFoldDB" id="A0A518AY98"/>
<keyword evidence="3 6" id="KW-0378">Hydrolase</keyword>
<keyword evidence="4" id="KW-0106">Calcium</keyword>
<proteinExistence type="inferred from homology"/>
<evidence type="ECO:0000313" key="7">
    <source>
        <dbReference type="Proteomes" id="UP000317093"/>
    </source>
</evidence>
<comment type="similarity">
    <text evidence="1">Belongs to the sulfatase family.</text>
</comment>
<dbReference type="GO" id="GO:0046872">
    <property type="term" value="F:metal ion binding"/>
    <property type="evidence" value="ECO:0007669"/>
    <property type="project" value="UniProtKB-KW"/>
</dbReference>
<accession>A0A518AY98</accession>
<evidence type="ECO:0000313" key="6">
    <source>
        <dbReference type="EMBL" id="QDU59692.1"/>
    </source>
</evidence>
<dbReference type="GO" id="GO:0004065">
    <property type="term" value="F:arylsulfatase activity"/>
    <property type="evidence" value="ECO:0007669"/>
    <property type="project" value="UniProtKB-EC"/>
</dbReference>
<dbReference type="RefSeq" id="WP_419193182.1">
    <property type="nucleotide sequence ID" value="NZ_CP036279.1"/>
</dbReference>
<dbReference type="PANTHER" id="PTHR42693">
    <property type="entry name" value="ARYLSULFATASE FAMILY MEMBER"/>
    <property type="match status" value="1"/>
</dbReference>
<gene>
    <name evidence="6" type="primary">atsA_4</name>
    <name evidence="6" type="ORF">Pan216_05240</name>
</gene>
<evidence type="ECO:0000256" key="2">
    <source>
        <dbReference type="ARBA" id="ARBA00022723"/>
    </source>
</evidence>
<feature type="domain" description="Sulfatase N-terminal" evidence="5">
    <location>
        <begin position="26"/>
        <end position="339"/>
    </location>
</feature>
<dbReference type="Gene3D" id="3.40.720.10">
    <property type="entry name" value="Alkaline Phosphatase, subunit A"/>
    <property type="match status" value="1"/>
</dbReference>
<name>A0A518AY98_9BACT</name>
<dbReference type="InterPro" id="IPR000917">
    <property type="entry name" value="Sulfatase_N"/>
</dbReference>
<dbReference type="PROSITE" id="PS00523">
    <property type="entry name" value="SULFATASE_1"/>
    <property type="match status" value="1"/>
</dbReference>
<protein>
    <submittedName>
        <fullName evidence="6">Arylsulfatase</fullName>
        <ecNumber evidence="6">3.1.6.1</ecNumber>
    </submittedName>
</protein>
<dbReference type="EMBL" id="CP036279">
    <property type="protein sequence ID" value="QDU59692.1"/>
    <property type="molecule type" value="Genomic_DNA"/>
</dbReference>
<keyword evidence="2" id="KW-0479">Metal-binding</keyword>
<evidence type="ECO:0000256" key="3">
    <source>
        <dbReference type="ARBA" id="ARBA00022801"/>
    </source>
</evidence>
<organism evidence="6 7">
    <name type="scientific">Kolteria novifilia</name>
    <dbReference type="NCBI Taxonomy" id="2527975"/>
    <lineage>
        <taxon>Bacteria</taxon>
        <taxon>Pseudomonadati</taxon>
        <taxon>Planctomycetota</taxon>
        <taxon>Planctomycetia</taxon>
        <taxon>Kolteriales</taxon>
        <taxon>Kolteriaceae</taxon>
        <taxon>Kolteria</taxon>
    </lineage>
</organism>
<dbReference type="InterPro" id="IPR017850">
    <property type="entry name" value="Alkaline_phosphatase_core_sf"/>
</dbReference>